<keyword evidence="2" id="KW-1185">Reference proteome</keyword>
<sequence>AVHKDCYHIVPALALRALLKVDGYVLPWAVRYRQGVKETRLLVSRHMRASAGMAIVSITVDIFPLVRPVVAVLNQLAQLSAARVARQWLLVCFLDKGGPQGYRRRQLGVRHIQLAFP</sequence>
<accession>A0A9P8L148</accession>
<evidence type="ECO:0000313" key="2">
    <source>
        <dbReference type="Proteomes" id="UP000750711"/>
    </source>
</evidence>
<dbReference type="AlphaFoldDB" id="A0A9P8L148"/>
<feature type="non-terminal residue" evidence="1">
    <location>
        <position position="1"/>
    </location>
</feature>
<dbReference type="EMBL" id="JAGHQM010004120">
    <property type="protein sequence ID" value="KAH0537460.1"/>
    <property type="molecule type" value="Genomic_DNA"/>
</dbReference>
<comment type="caution">
    <text evidence="1">The sequence shown here is derived from an EMBL/GenBank/DDBJ whole genome shotgun (WGS) entry which is preliminary data.</text>
</comment>
<dbReference type="Proteomes" id="UP000750711">
    <property type="component" value="Unassembled WGS sequence"/>
</dbReference>
<name>A0A9P8L148_9PEZI</name>
<gene>
    <name evidence="1" type="ORF">GP486_008826</name>
</gene>
<organism evidence="1 2">
    <name type="scientific">Trichoglossum hirsutum</name>
    <dbReference type="NCBI Taxonomy" id="265104"/>
    <lineage>
        <taxon>Eukaryota</taxon>
        <taxon>Fungi</taxon>
        <taxon>Dikarya</taxon>
        <taxon>Ascomycota</taxon>
        <taxon>Pezizomycotina</taxon>
        <taxon>Geoglossomycetes</taxon>
        <taxon>Geoglossales</taxon>
        <taxon>Geoglossaceae</taxon>
        <taxon>Trichoglossum</taxon>
    </lineage>
</organism>
<protein>
    <submittedName>
        <fullName evidence="1">Uncharacterized protein</fullName>
    </submittedName>
</protein>
<reference evidence="1" key="1">
    <citation type="submission" date="2021-03" db="EMBL/GenBank/DDBJ databases">
        <title>Comparative genomics and phylogenomic investigation of the class Geoglossomycetes provide insights into ecological specialization and systematics.</title>
        <authorList>
            <person name="Melie T."/>
            <person name="Pirro S."/>
            <person name="Miller A.N."/>
            <person name="Quandt A."/>
        </authorList>
    </citation>
    <scope>NUCLEOTIDE SEQUENCE</scope>
    <source>
        <strain evidence="1">CAQ_001_2017</strain>
    </source>
</reference>
<proteinExistence type="predicted"/>
<evidence type="ECO:0000313" key="1">
    <source>
        <dbReference type="EMBL" id="KAH0537460.1"/>
    </source>
</evidence>